<evidence type="ECO:0008006" key="3">
    <source>
        <dbReference type="Google" id="ProtNLM"/>
    </source>
</evidence>
<reference evidence="1 2" key="1">
    <citation type="journal article" date="2019" name="Emerg. Microbes Infect.">
        <title>Comprehensive subspecies identification of 175 nontuberculous mycobacteria species based on 7547 genomic profiles.</title>
        <authorList>
            <person name="Matsumoto Y."/>
            <person name="Kinjo T."/>
            <person name="Motooka D."/>
            <person name="Nabeya D."/>
            <person name="Jung N."/>
            <person name="Uechi K."/>
            <person name="Horii T."/>
            <person name="Iida T."/>
            <person name="Fujita J."/>
            <person name="Nakamura S."/>
        </authorList>
    </citation>
    <scope>NUCLEOTIDE SEQUENCE [LARGE SCALE GENOMIC DNA]</scope>
    <source>
        <strain evidence="1 2">JCM 12603</strain>
    </source>
</reference>
<dbReference type="Pfam" id="PF04075">
    <property type="entry name" value="F420H2_quin_red"/>
    <property type="match status" value="1"/>
</dbReference>
<proteinExistence type="predicted"/>
<dbReference type="RefSeq" id="WP_163675590.1">
    <property type="nucleotide sequence ID" value="NZ_AP022570.1"/>
</dbReference>
<dbReference type="Proteomes" id="UP000466785">
    <property type="component" value="Chromosome"/>
</dbReference>
<dbReference type="AlphaFoldDB" id="A0A6N4VCE6"/>
<dbReference type="InterPro" id="IPR012349">
    <property type="entry name" value="Split_barrel_FMN-bd"/>
</dbReference>
<gene>
    <name evidence="1" type="ORF">MPOR_33200</name>
</gene>
<organism evidence="1 2">
    <name type="scientific">Mycolicibacterium poriferae</name>
    <dbReference type="NCBI Taxonomy" id="39694"/>
    <lineage>
        <taxon>Bacteria</taxon>
        <taxon>Bacillati</taxon>
        <taxon>Actinomycetota</taxon>
        <taxon>Actinomycetes</taxon>
        <taxon>Mycobacteriales</taxon>
        <taxon>Mycobacteriaceae</taxon>
        <taxon>Mycolicibacterium</taxon>
    </lineage>
</organism>
<dbReference type="GO" id="GO:0016491">
    <property type="term" value="F:oxidoreductase activity"/>
    <property type="evidence" value="ECO:0007669"/>
    <property type="project" value="InterPro"/>
</dbReference>
<dbReference type="EMBL" id="AP022570">
    <property type="protein sequence ID" value="BBX52294.1"/>
    <property type="molecule type" value="Genomic_DNA"/>
</dbReference>
<dbReference type="InterPro" id="IPR004378">
    <property type="entry name" value="F420H2_quin_Rdtase"/>
</dbReference>
<dbReference type="Gene3D" id="2.30.110.10">
    <property type="entry name" value="Electron Transport, Fmn-binding Protein, Chain A"/>
    <property type="match status" value="1"/>
</dbReference>
<name>A0A6N4VCE6_9MYCO</name>
<protein>
    <recommendedName>
        <fullName evidence="3">Nitroreductase</fullName>
    </recommendedName>
</protein>
<accession>A0A6N4VCE6</accession>
<dbReference type="KEGG" id="mpof:MPOR_33200"/>
<sequence>MTQRYDVPGLGARVFNAAIRRLAEAGISIQGSTALRVRGRVSGRSRAVVVNLLTADGRAYLVSPRGNTQWARNVRAAGEVELGPPRRPTRHTVVEIDDEAKPELLSRYLRRWYWQVKTHVGGLTPTSGPAELERVAPSIPVFELLD</sequence>
<evidence type="ECO:0000313" key="2">
    <source>
        <dbReference type="Proteomes" id="UP000466785"/>
    </source>
</evidence>
<keyword evidence="2" id="KW-1185">Reference proteome</keyword>
<evidence type="ECO:0000313" key="1">
    <source>
        <dbReference type="EMBL" id="BBX52294.1"/>
    </source>
</evidence>